<feature type="transmembrane region" description="Helical" evidence="1">
    <location>
        <begin position="417"/>
        <end position="435"/>
    </location>
</feature>
<keyword evidence="1" id="KW-0472">Membrane</keyword>
<keyword evidence="4" id="KW-1185">Reference proteome</keyword>
<dbReference type="Proteomes" id="UP000199318">
    <property type="component" value="Unassembled WGS sequence"/>
</dbReference>
<dbReference type="InterPro" id="IPR011624">
    <property type="entry name" value="Metal-dep_PHydrolase_7TM_extra"/>
</dbReference>
<evidence type="ECO:0000313" key="3">
    <source>
        <dbReference type="EMBL" id="SER80585.1"/>
    </source>
</evidence>
<dbReference type="NCBIfam" id="TIGR00277">
    <property type="entry name" value="HDIG"/>
    <property type="match status" value="1"/>
</dbReference>
<comment type="caution">
    <text evidence="3">The sequence shown here is derived from an EMBL/GenBank/DDBJ whole genome shotgun (WGS) entry which is preliminary data.</text>
</comment>
<name>A0A1H9S7H9_9BACI</name>
<dbReference type="InterPro" id="IPR011621">
    <property type="entry name" value="Metal-dep_PHydrolase_7TM_intra"/>
</dbReference>
<evidence type="ECO:0000259" key="2">
    <source>
        <dbReference type="PROSITE" id="PS51831"/>
    </source>
</evidence>
<keyword evidence="1" id="KW-0812">Transmembrane</keyword>
<dbReference type="EMBL" id="FOGV01000006">
    <property type="protein sequence ID" value="SER80585.1"/>
    <property type="molecule type" value="Genomic_DNA"/>
</dbReference>
<reference evidence="4" key="1">
    <citation type="submission" date="2016-10" db="EMBL/GenBank/DDBJ databases">
        <authorList>
            <person name="de Groot N.N."/>
        </authorList>
    </citation>
    <scope>NUCLEOTIDE SEQUENCE [LARGE SCALE GENOMIC DNA]</scope>
    <source>
        <strain evidence="4">10nlg</strain>
    </source>
</reference>
<feature type="transmembrane region" description="Helical" evidence="1">
    <location>
        <begin position="455"/>
        <end position="476"/>
    </location>
</feature>
<sequence length="719" mass="80464">MAERTSIDQQRWWQKWKNHRYTRIVMFAFLGLITYGLLASNVMPEHTELEPGTVAQQDIRSPLTIENQEATEQQVDEAVNEVDPVYSKNPRYAENQIEKIRELFYVVEEVRADADTENENNDNFAEDQLADVRTELPDQMNDEIDDETIVTLLTASESELETALEHTTSAVHDVMSSEIRMDDIADATNEAETQVRLSSSASDSLVQAMTDIVRFGVTSNFMIDEEATVEAREAAEDTVDPVMIREGELLVEEGEVITAEIYQELSVVGMTEDVSIVYPFVGLALLVTLLISMLAYYLNDARTSIKQNNTYLLLYVFIYTLTLLLMKVVSLMHPVELSGLSYIVPAALGTMLITILIHSRVGLFTSMVFAVIASIMFTAESASVLNYAHGLYVFFSGAAGVFFLIKSQTVSRLLQAGVFIAFINAVVAAAVLMLQNAQYSWFEIGSNLGFAGLSGFIAAILAIGFLPFFEAAFGILSVTKMIELTNPNQPLLRKILLEAPGTYHHSVMVANLSEAACETIGAKGLLARVGSYYHDIGKTRRPHFFIENQMRIDNPHDQITPTLSKKIIIAHPYDGAEMLRAQKFPQEIIDIAEQHHGTTLLKYFYHKALEEDENTAEEDYRYPGPKPQTREAAIVCLADGIEAAVRSMPHPTAEKIQTLIQKMTEDKLTDGQFDECDLTMKELQKAAQSMEETLRGIYHTRIEYPDEEHLRTGEGGLNR</sequence>
<dbReference type="Pfam" id="PF01966">
    <property type="entry name" value="HD"/>
    <property type="match status" value="1"/>
</dbReference>
<feature type="transmembrane region" description="Helical" evidence="1">
    <location>
        <begin position="385"/>
        <end position="405"/>
    </location>
</feature>
<organism evidence="3 4">
    <name type="scientific">Salisediminibacterium halotolerans</name>
    <dbReference type="NCBI Taxonomy" id="517425"/>
    <lineage>
        <taxon>Bacteria</taxon>
        <taxon>Bacillati</taxon>
        <taxon>Bacillota</taxon>
        <taxon>Bacilli</taxon>
        <taxon>Bacillales</taxon>
        <taxon>Bacillaceae</taxon>
        <taxon>Salisediminibacterium</taxon>
    </lineage>
</organism>
<dbReference type="Gene3D" id="1.10.3210.10">
    <property type="entry name" value="Hypothetical protein af1432"/>
    <property type="match status" value="1"/>
</dbReference>
<dbReference type="InterPro" id="IPR006675">
    <property type="entry name" value="HDIG_dom"/>
</dbReference>
<feature type="transmembrane region" description="Helical" evidence="1">
    <location>
        <begin position="21"/>
        <end position="38"/>
    </location>
</feature>
<dbReference type="Pfam" id="PF07697">
    <property type="entry name" value="7TMR-HDED"/>
    <property type="match status" value="1"/>
</dbReference>
<dbReference type="InterPro" id="IPR006674">
    <property type="entry name" value="HD_domain"/>
</dbReference>
<dbReference type="RefSeq" id="WP_093072358.1">
    <property type="nucleotide sequence ID" value="NZ_FOGV01000006.1"/>
</dbReference>
<feature type="transmembrane region" description="Helical" evidence="1">
    <location>
        <begin position="310"/>
        <end position="333"/>
    </location>
</feature>
<keyword evidence="1" id="KW-1133">Transmembrane helix</keyword>
<dbReference type="InterPro" id="IPR003607">
    <property type="entry name" value="HD/PDEase_dom"/>
</dbReference>
<dbReference type="CDD" id="cd00077">
    <property type="entry name" value="HDc"/>
    <property type="match status" value="1"/>
</dbReference>
<evidence type="ECO:0000313" key="4">
    <source>
        <dbReference type="Proteomes" id="UP000199318"/>
    </source>
</evidence>
<dbReference type="SMART" id="SM00471">
    <property type="entry name" value="HDc"/>
    <property type="match status" value="1"/>
</dbReference>
<dbReference type="PANTHER" id="PTHR36442">
    <property type="entry name" value="CYCLIC-DI-AMP PHOSPHODIESTERASE PGPH"/>
    <property type="match status" value="1"/>
</dbReference>
<proteinExistence type="predicted"/>
<dbReference type="PANTHER" id="PTHR36442:SF1">
    <property type="entry name" value="CYCLIC-DI-AMP PHOSPHODIESTERASE PGPH"/>
    <property type="match status" value="1"/>
</dbReference>
<accession>A0A1H9S7H9</accession>
<gene>
    <name evidence="3" type="ORF">SAMN05444126_10664</name>
</gene>
<dbReference type="OrthoDB" id="9806952at2"/>
<dbReference type="InterPro" id="IPR052722">
    <property type="entry name" value="PgpH_phosphodiesterase"/>
</dbReference>
<dbReference type="PROSITE" id="PS51831">
    <property type="entry name" value="HD"/>
    <property type="match status" value="1"/>
</dbReference>
<dbReference type="Pfam" id="PF07698">
    <property type="entry name" value="7TM-7TMR_HD"/>
    <property type="match status" value="1"/>
</dbReference>
<dbReference type="AlphaFoldDB" id="A0A1H9S7H9"/>
<feature type="domain" description="HD" evidence="2">
    <location>
        <begin position="502"/>
        <end position="644"/>
    </location>
</feature>
<dbReference type="SUPFAM" id="SSF109604">
    <property type="entry name" value="HD-domain/PDEase-like"/>
    <property type="match status" value="1"/>
</dbReference>
<feature type="transmembrane region" description="Helical" evidence="1">
    <location>
        <begin position="276"/>
        <end position="298"/>
    </location>
</feature>
<evidence type="ECO:0000256" key="1">
    <source>
        <dbReference type="SAM" id="Phobius"/>
    </source>
</evidence>
<dbReference type="STRING" id="1464123.SAMN05444126_10664"/>
<protein>
    <recommendedName>
        <fullName evidence="2">HD domain-containing protein</fullName>
    </recommendedName>
</protein>